<dbReference type="Gene3D" id="3.30.450.40">
    <property type="match status" value="1"/>
</dbReference>
<organism evidence="1 2">
    <name type="scientific">Plantactinospora veratri</name>
    <dbReference type="NCBI Taxonomy" id="1436122"/>
    <lineage>
        <taxon>Bacteria</taxon>
        <taxon>Bacillati</taxon>
        <taxon>Actinomycetota</taxon>
        <taxon>Actinomycetes</taxon>
        <taxon>Micromonosporales</taxon>
        <taxon>Micromonosporaceae</taxon>
        <taxon>Plantactinospora</taxon>
    </lineage>
</organism>
<dbReference type="InterPro" id="IPR029016">
    <property type="entry name" value="GAF-like_dom_sf"/>
</dbReference>
<accession>A0ABU7SJI4</accession>
<dbReference type="Proteomes" id="UP001339911">
    <property type="component" value="Unassembled WGS sequence"/>
</dbReference>
<evidence type="ECO:0000313" key="2">
    <source>
        <dbReference type="Proteomes" id="UP001339911"/>
    </source>
</evidence>
<keyword evidence="2" id="KW-1185">Reference proteome</keyword>
<sequence length="354" mass="38273">MSRTPALPELFQEAASIVASPVGADRPAQWLSLLRRVVPYDAIWLSLFDDRSHRFAEVAGAGYDDRIRNYFRTPETTRQAEQAGLTESPVPCRGRDLPVPAAEYPVWSDYYLPAGYREGLAAGLFSRDRRHIGMLLLSTEDPDHPTDAERDVIGLLAPRIAATLDPLRSLSTLARVVHDAVAGVVLTRVGDPLPLCGLPDHPQLAAGSTLLAAIDEYAPRGEGSVSFLWPVRQRRQPPSRPARGGWEVRDELLRVVVLSCAAALSPLVGVAMLAPLPAGGCPLNRRELVVLGLLLAGWTEERVAVGLDLPGTAIADTVQRCVAGLEAPDRHVALLRAARRGWFIPHLPGAAPPN</sequence>
<dbReference type="EMBL" id="JAZGQL010000020">
    <property type="protein sequence ID" value="MEE6310032.1"/>
    <property type="molecule type" value="Genomic_DNA"/>
</dbReference>
<protein>
    <recommendedName>
        <fullName evidence="3">HTH luxR-type domain-containing protein</fullName>
    </recommendedName>
</protein>
<evidence type="ECO:0008006" key="3">
    <source>
        <dbReference type="Google" id="ProtNLM"/>
    </source>
</evidence>
<dbReference type="RefSeq" id="WP_331210253.1">
    <property type="nucleotide sequence ID" value="NZ_JAZGQL010000020.1"/>
</dbReference>
<evidence type="ECO:0000313" key="1">
    <source>
        <dbReference type="EMBL" id="MEE6310032.1"/>
    </source>
</evidence>
<dbReference type="SUPFAM" id="SSF55781">
    <property type="entry name" value="GAF domain-like"/>
    <property type="match status" value="1"/>
</dbReference>
<comment type="caution">
    <text evidence="1">The sequence shown here is derived from an EMBL/GenBank/DDBJ whole genome shotgun (WGS) entry which is preliminary data.</text>
</comment>
<reference evidence="1 2" key="1">
    <citation type="submission" date="2024-01" db="EMBL/GenBank/DDBJ databases">
        <title>Genome insights into Plantactinospora veratri sp. nov.</title>
        <authorList>
            <person name="Wang L."/>
        </authorList>
    </citation>
    <scope>NUCLEOTIDE SEQUENCE [LARGE SCALE GENOMIC DNA]</scope>
    <source>
        <strain evidence="1 2">NEAU-FHS4</strain>
    </source>
</reference>
<gene>
    <name evidence="1" type="ORF">V1634_24670</name>
</gene>
<proteinExistence type="predicted"/>
<name>A0ABU7SJI4_9ACTN</name>